<proteinExistence type="predicted"/>
<dbReference type="Gene3D" id="3.40.50.150">
    <property type="entry name" value="Vaccinia Virus protein VP39"/>
    <property type="match status" value="1"/>
</dbReference>
<dbReference type="SUPFAM" id="SSF53335">
    <property type="entry name" value="S-adenosyl-L-methionine-dependent methyltransferases"/>
    <property type="match status" value="1"/>
</dbReference>
<dbReference type="InterPro" id="IPR029063">
    <property type="entry name" value="SAM-dependent_MTases_sf"/>
</dbReference>
<comment type="caution">
    <text evidence="1">The sequence shown here is derived from an EMBL/GenBank/DDBJ whole genome shotgun (WGS) entry which is preliminary data.</text>
</comment>
<accession>A0A837IJA8</accession>
<dbReference type="AlphaFoldDB" id="A0A837IJA8"/>
<dbReference type="PANTHER" id="PTHR43861">
    <property type="entry name" value="TRANS-ACONITATE 2-METHYLTRANSFERASE-RELATED"/>
    <property type="match status" value="1"/>
</dbReference>
<sequence length="256" mass="29795">MKKEKWTENSHRILEQADGLTKYNRWLISHFSLYFGRVILEIGSGQGTLSKLLPTNSIIILSDIFPAYLTRLKKIFTDPVINLNIEKETPANLIGKMDTIFSSNVFEHIENDKQAFANCFKLLEPQGRLLLFVPARPEIFGKLDEQMGHYRRYTKNELRKKVEAAGFEVEKIYYANLLGYFLWWGRGKVLPLVTKVCHSRPDRESIRLINIPKSDKLFSRVFEWLIVPLLYLEKYIHPPFGQSLVLIAKKSNIQAH</sequence>
<organism evidence="1 2">
    <name type="scientific">Candidatus Collierbacteria bacterium GW2011_GWB2_45_17</name>
    <dbReference type="NCBI Taxonomy" id="1618388"/>
    <lineage>
        <taxon>Bacteria</taxon>
        <taxon>Candidatus Collieribacteriota</taxon>
    </lineage>
</organism>
<name>A0A837IJA8_9BACT</name>
<dbReference type="CDD" id="cd02440">
    <property type="entry name" value="AdoMet_MTases"/>
    <property type="match status" value="1"/>
</dbReference>
<dbReference type="PANTHER" id="PTHR43861:SF1">
    <property type="entry name" value="TRANS-ACONITATE 2-METHYLTRANSFERASE"/>
    <property type="match status" value="1"/>
</dbReference>
<dbReference type="Proteomes" id="UP000034078">
    <property type="component" value="Unassembled WGS sequence"/>
</dbReference>
<dbReference type="EMBL" id="LCKO01000003">
    <property type="protein sequence ID" value="KKU00970.1"/>
    <property type="molecule type" value="Genomic_DNA"/>
</dbReference>
<evidence type="ECO:0008006" key="3">
    <source>
        <dbReference type="Google" id="ProtNLM"/>
    </source>
</evidence>
<evidence type="ECO:0000313" key="1">
    <source>
        <dbReference type="EMBL" id="KKU00970.1"/>
    </source>
</evidence>
<gene>
    <name evidence="1" type="ORF">UX01_C0003G0023</name>
</gene>
<reference evidence="1 2" key="1">
    <citation type="journal article" date="2015" name="Nature">
        <title>rRNA introns, odd ribosomes, and small enigmatic genomes across a large radiation of phyla.</title>
        <authorList>
            <person name="Brown C.T."/>
            <person name="Hug L.A."/>
            <person name="Thomas B.C."/>
            <person name="Sharon I."/>
            <person name="Castelle C.J."/>
            <person name="Singh A."/>
            <person name="Wilkins M.J."/>
            <person name="Williams K.H."/>
            <person name="Banfield J.F."/>
        </authorList>
    </citation>
    <scope>NUCLEOTIDE SEQUENCE [LARGE SCALE GENOMIC DNA]</scope>
</reference>
<evidence type="ECO:0000313" key="2">
    <source>
        <dbReference type="Proteomes" id="UP000034078"/>
    </source>
</evidence>
<dbReference type="Pfam" id="PF13489">
    <property type="entry name" value="Methyltransf_23"/>
    <property type="match status" value="1"/>
</dbReference>
<protein>
    <recommendedName>
        <fullName evidence="3">Methyltransferase type 12</fullName>
    </recommendedName>
</protein>